<dbReference type="InterPro" id="IPR000515">
    <property type="entry name" value="MetI-like"/>
</dbReference>
<feature type="transmembrane region" description="Helical" evidence="7">
    <location>
        <begin position="185"/>
        <end position="204"/>
    </location>
</feature>
<evidence type="ECO:0000256" key="6">
    <source>
        <dbReference type="ARBA" id="ARBA00023136"/>
    </source>
</evidence>
<dbReference type="PANTHER" id="PTHR43163">
    <property type="entry name" value="DIPEPTIDE TRANSPORT SYSTEM PERMEASE PROTEIN DPPB-RELATED"/>
    <property type="match status" value="1"/>
</dbReference>
<gene>
    <name evidence="9" type="ORF">LJ725_08620</name>
</gene>
<keyword evidence="2 7" id="KW-0813">Transport</keyword>
<feature type="transmembrane region" description="Helical" evidence="7">
    <location>
        <begin position="138"/>
        <end position="165"/>
    </location>
</feature>
<organism evidence="9 10">
    <name type="scientific">Reyranella aquatilis</name>
    <dbReference type="NCBI Taxonomy" id="2035356"/>
    <lineage>
        <taxon>Bacteria</taxon>
        <taxon>Pseudomonadati</taxon>
        <taxon>Pseudomonadota</taxon>
        <taxon>Alphaproteobacteria</taxon>
        <taxon>Hyphomicrobiales</taxon>
        <taxon>Reyranellaceae</taxon>
        <taxon>Reyranella</taxon>
    </lineage>
</organism>
<evidence type="ECO:0000313" key="9">
    <source>
        <dbReference type="EMBL" id="MCC8429026.1"/>
    </source>
</evidence>
<dbReference type="CDD" id="cd06261">
    <property type="entry name" value="TM_PBP2"/>
    <property type="match status" value="1"/>
</dbReference>
<evidence type="ECO:0000256" key="4">
    <source>
        <dbReference type="ARBA" id="ARBA00022692"/>
    </source>
</evidence>
<feature type="transmembrane region" description="Helical" evidence="7">
    <location>
        <begin position="285"/>
        <end position="311"/>
    </location>
</feature>
<keyword evidence="5 7" id="KW-1133">Transmembrane helix</keyword>
<reference evidence="9 10" key="1">
    <citation type="submission" date="2021-11" db="EMBL/GenBank/DDBJ databases">
        <authorList>
            <person name="Lee D.-H."/>
            <person name="Kim S.-B."/>
        </authorList>
    </citation>
    <scope>NUCLEOTIDE SEQUENCE [LARGE SCALE GENOMIC DNA]</scope>
    <source>
        <strain evidence="9 10">KCTC 52223</strain>
    </source>
</reference>
<dbReference type="Gene3D" id="1.10.3720.10">
    <property type="entry name" value="MetI-like"/>
    <property type="match status" value="1"/>
</dbReference>
<dbReference type="PROSITE" id="PS50928">
    <property type="entry name" value="ABC_TM1"/>
    <property type="match status" value="1"/>
</dbReference>
<evidence type="ECO:0000259" key="8">
    <source>
        <dbReference type="PROSITE" id="PS50928"/>
    </source>
</evidence>
<evidence type="ECO:0000256" key="5">
    <source>
        <dbReference type="ARBA" id="ARBA00022989"/>
    </source>
</evidence>
<comment type="caution">
    <text evidence="9">The sequence shown here is derived from an EMBL/GenBank/DDBJ whole genome shotgun (WGS) entry which is preliminary data.</text>
</comment>
<dbReference type="PANTHER" id="PTHR43163:SF6">
    <property type="entry name" value="DIPEPTIDE TRANSPORT SYSTEM PERMEASE PROTEIN DPPB-RELATED"/>
    <property type="match status" value="1"/>
</dbReference>
<evidence type="ECO:0000256" key="7">
    <source>
        <dbReference type="RuleBase" id="RU363032"/>
    </source>
</evidence>
<evidence type="ECO:0000256" key="2">
    <source>
        <dbReference type="ARBA" id="ARBA00022448"/>
    </source>
</evidence>
<evidence type="ECO:0000256" key="3">
    <source>
        <dbReference type="ARBA" id="ARBA00022475"/>
    </source>
</evidence>
<protein>
    <submittedName>
        <fullName evidence="9">ABC transporter permease</fullName>
    </submittedName>
</protein>
<dbReference type="InterPro" id="IPR045621">
    <property type="entry name" value="BPD_transp_1_N"/>
</dbReference>
<feature type="transmembrane region" description="Helical" evidence="7">
    <location>
        <begin position="9"/>
        <end position="30"/>
    </location>
</feature>
<dbReference type="Pfam" id="PF00528">
    <property type="entry name" value="BPD_transp_1"/>
    <property type="match status" value="1"/>
</dbReference>
<evidence type="ECO:0000256" key="1">
    <source>
        <dbReference type="ARBA" id="ARBA00004651"/>
    </source>
</evidence>
<dbReference type="Proteomes" id="UP001198862">
    <property type="component" value="Unassembled WGS sequence"/>
</dbReference>
<name>A0ABS8KSJ3_9HYPH</name>
<keyword evidence="10" id="KW-1185">Reference proteome</keyword>
<keyword evidence="4 7" id="KW-0812">Transmembrane</keyword>
<dbReference type="EMBL" id="JAJISD010000003">
    <property type="protein sequence ID" value="MCC8429026.1"/>
    <property type="molecule type" value="Genomic_DNA"/>
</dbReference>
<dbReference type="SUPFAM" id="SSF161098">
    <property type="entry name" value="MetI-like"/>
    <property type="match status" value="1"/>
</dbReference>
<comment type="subcellular location">
    <subcellularLocation>
        <location evidence="1 7">Cell membrane</location>
        <topology evidence="1 7">Multi-pass membrane protein</topology>
    </subcellularLocation>
</comment>
<keyword evidence="3" id="KW-1003">Cell membrane</keyword>
<feature type="domain" description="ABC transmembrane type-1" evidence="8">
    <location>
        <begin position="99"/>
        <end position="304"/>
    </location>
</feature>
<sequence length="318" mass="35384">MQAYIVRRVLALIPTLFFASLIVFVTVRMIPGDVIDLMLSQNDIGASKMGREQLEKALGLDQPMWIQYGRWMGAILFHGDFGRSLWQNTPVNEQLLQRLPVTFELGLMALIVGLSVAIPIGVYSAIRQDTPGDYVARSFSILMLAVPSFWLGTMVMVFPSLWWGWSPPIQFVPFSRDPWGNLSQMIIPSIILGCALSAITMRLTRTMMLEVLRQDYIRTAWAKGLGEKLVVARHALRNALIPVVTLIGLQAPLLIGGAVIMEQIFVIPGMGLLLLDAVSQRDYPVITGVFLIVGVAVMCINLIVDLSYGLLDPKVRYR</sequence>
<dbReference type="Pfam" id="PF19300">
    <property type="entry name" value="BPD_transp_1_N"/>
    <property type="match status" value="1"/>
</dbReference>
<accession>A0ABS8KSJ3</accession>
<evidence type="ECO:0000313" key="10">
    <source>
        <dbReference type="Proteomes" id="UP001198862"/>
    </source>
</evidence>
<keyword evidence="6 7" id="KW-0472">Membrane</keyword>
<dbReference type="RefSeq" id="WP_230550243.1">
    <property type="nucleotide sequence ID" value="NZ_JAJISD010000003.1"/>
</dbReference>
<dbReference type="InterPro" id="IPR035906">
    <property type="entry name" value="MetI-like_sf"/>
</dbReference>
<feature type="transmembrane region" description="Helical" evidence="7">
    <location>
        <begin position="239"/>
        <end position="265"/>
    </location>
</feature>
<comment type="similarity">
    <text evidence="7">Belongs to the binding-protein-dependent transport system permease family.</text>
</comment>
<proteinExistence type="inferred from homology"/>
<feature type="transmembrane region" description="Helical" evidence="7">
    <location>
        <begin position="105"/>
        <end position="126"/>
    </location>
</feature>